<dbReference type="PANTHER" id="PTHR34704:SF1">
    <property type="entry name" value="ATPASE"/>
    <property type="match status" value="1"/>
</dbReference>
<proteinExistence type="predicted"/>
<evidence type="ECO:0000259" key="1">
    <source>
        <dbReference type="Pfam" id="PF03008"/>
    </source>
</evidence>
<organism evidence="2 3">
    <name type="scientific">Pyrococcus horikoshii</name>
    <dbReference type="NCBI Taxonomy" id="53953"/>
    <lineage>
        <taxon>Archaea</taxon>
        <taxon>Methanobacteriati</taxon>
        <taxon>Methanobacteriota</taxon>
        <taxon>Thermococci</taxon>
        <taxon>Thermococcales</taxon>
        <taxon>Thermococcaceae</taxon>
        <taxon>Pyrococcus</taxon>
    </lineage>
</organism>
<accession>A0A832T2C1</accession>
<protein>
    <submittedName>
        <fullName evidence="2">DUF234 domain-containing protein</fullName>
    </submittedName>
</protein>
<sequence>MRYEIADNYYAFWFRFVYPNRKLVERELYKEALELVKRDYNHYMGRVFEKASLDFLWKRFAFERAGRWWSREEEIDVVGVKRGMAYFFEVKWKDLSEREARRS</sequence>
<evidence type="ECO:0000313" key="2">
    <source>
        <dbReference type="EMBL" id="HII61300.1"/>
    </source>
</evidence>
<dbReference type="Proteomes" id="UP000617544">
    <property type="component" value="Unassembled WGS sequence"/>
</dbReference>
<gene>
    <name evidence="2" type="ORF">HA331_06075</name>
</gene>
<evidence type="ECO:0000313" key="3">
    <source>
        <dbReference type="Proteomes" id="UP000617544"/>
    </source>
</evidence>
<comment type="caution">
    <text evidence="2">The sequence shown here is derived from an EMBL/GenBank/DDBJ whole genome shotgun (WGS) entry which is preliminary data.</text>
</comment>
<dbReference type="Pfam" id="PF03008">
    <property type="entry name" value="DUF234"/>
    <property type="match status" value="1"/>
</dbReference>
<dbReference type="EMBL" id="DUJN01000005">
    <property type="protein sequence ID" value="HII61300.1"/>
    <property type="molecule type" value="Genomic_DNA"/>
</dbReference>
<dbReference type="InterPro" id="IPR011335">
    <property type="entry name" value="Restrct_endonuc-II-like"/>
</dbReference>
<dbReference type="SUPFAM" id="SSF52980">
    <property type="entry name" value="Restriction endonuclease-like"/>
    <property type="match status" value="1"/>
</dbReference>
<name>A0A832T2C1_PYRHR</name>
<dbReference type="PANTHER" id="PTHR34704">
    <property type="entry name" value="ATPASE"/>
    <property type="match status" value="1"/>
</dbReference>
<dbReference type="SMR" id="A0A832T2C1"/>
<dbReference type="InterPro" id="IPR004256">
    <property type="entry name" value="DUF234"/>
</dbReference>
<feature type="domain" description="DUF234" evidence="1">
    <location>
        <begin position="13"/>
        <end position="102"/>
    </location>
</feature>
<dbReference type="AlphaFoldDB" id="A0A832T2C1"/>
<reference evidence="2" key="1">
    <citation type="journal article" date="2020" name="bioRxiv">
        <title>A rank-normalized archaeal taxonomy based on genome phylogeny resolves widespread incomplete and uneven classifications.</title>
        <authorList>
            <person name="Rinke C."/>
            <person name="Chuvochina M."/>
            <person name="Mussig A.J."/>
            <person name="Chaumeil P.-A."/>
            <person name="Waite D.W."/>
            <person name="Whitman W.B."/>
            <person name="Parks D.H."/>
            <person name="Hugenholtz P."/>
        </authorList>
    </citation>
    <scope>NUCLEOTIDE SEQUENCE</scope>
    <source>
        <strain evidence="2">UBA8834</strain>
    </source>
</reference>
<dbReference type="OMA" id="MAYFFEV"/>